<dbReference type="GO" id="GO:0006303">
    <property type="term" value="P:double-strand break repair via nonhomologous end joining"/>
    <property type="evidence" value="ECO:0007669"/>
    <property type="project" value="TreeGrafter"/>
</dbReference>
<dbReference type="CDD" id="cd07903">
    <property type="entry name" value="Adenylation_DNA_ligase_IV"/>
    <property type="match status" value="1"/>
</dbReference>
<organism evidence="22 23">
    <name type="scientific">Clunio marinus</name>
    <dbReference type="NCBI Taxonomy" id="568069"/>
    <lineage>
        <taxon>Eukaryota</taxon>
        <taxon>Metazoa</taxon>
        <taxon>Ecdysozoa</taxon>
        <taxon>Arthropoda</taxon>
        <taxon>Hexapoda</taxon>
        <taxon>Insecta</taxon>
        <taxon>Pterygota</taxon>
        <taxon>Neoptera</taxon>
        <taxon>Endopterygota</taxon>
        <taxon>Diptera</taxon>
        <taxon>Nematocera</taxon>
        <taxon>Chironomoidea</taxon>
        <taxon>Chironomidae</taxon>
        <taxon>Clunio</taxon>
    </lineage>
</organism>
<evidence type="ECO:0000256" key="16">
    <source>
        <dbReference type="ARBA" id="ARBA00030676"/>
    </source>
</evidence>
<evidence type="ECO:0000256" key="10">
    <source>
        <dbReference type="ARBA" id="ARBA00022763"/>
    </source>
</evidence>
<dbReference type="Gene3D" id="3.40.50.10190">
    <property type="entry name" value="BRCT domain"/>
    <property type="match status" value="1"/>
</dbReference>
<evidence type="ECO:0000313" key="23">
    <source>
        <dbReference type="Proteomes" id="UP000183832"/>
    </source>
</evidence>
<feature type="domain" description="ATP-dependent DNA ligase family profile" evidence="20">
    <location>
        <begin position="344"/>
        <end position="479"/>
    </location>
</feature>
<evidence type="ECO:0000259" key="20">
    <source>
        <dbReference type="PROSITE" id="PS50160"/>
    </source>
</evidence>
<dbReference type="Pfam" id="PF04675">
    <property type="entry name" value="DNA_ligase_A_N"/>
    <property type="match status" value="1"/>
</dbReference>
<feature type="domain" description="BRCT" evidence="21">
    <location>
        <begin position="647"/>
        <end position="723"/>
    </location>
</feature>
<evidence type="ECO:0000256" key="15">
    <source>
        <dbReference type="ARBA" id="ARBA00023242"/>
    </source>
</evidence>
<dbReference type="SUPFAM" id="SSF50249">
    <property type="entry name" value="Nucleic acid-binding proteins"/>
    <property type="match status" value="1"/>
</dbReference>
<keyword evidence="10" id="KW-0227">DNA damage</keyword>
<dbReference type="InterPro" id="IPR016059">
    <property type="entry name" value="DNA_ligase_ATP-dep_CS"/>
</dbReference>
<keyword evidence="11" id="KW-0067">ATP-binding</keyword>
<dbReference type="InterPro" id="IPR012340">
    <property type="entry name" value="NA-bd_OB-fold"/>
</dbReference>
<dbReference type="PROSITE" id="PS00333">
    <property type="entry name" value="DNA_LIGASE_A2"/>
    <property type="match status" value="1"/>
</dbReference>
<dbReference type="Proteomes" id="UP000183832">
    <property type="component" value="Unassembled WGS sequence"/>
</dbReference>
<dbReference type="InterPro" id="IPR012308">
    <property type="entry name" value="DNA_ligase_ATP-dep_N"/>
</dbReference>
<dbReference type="GO" id="GO:0006297">
    <property type="term" value="P:nucleotide-excision repair, DNA gap filling"/>
    <property type="evidence" value="ECO:0007669"/>
    <property type="project" value="TreeGrafter"/>
</dbReference>
<dbReference type="Gene3D" id="2.40.50.140">
    <property type="entry name" value="Nucleic acid-binding proteins"/>
    <property type="match status" value="1"/>
</dbReference>
<dbReference type="Gene3D" id="1.10.3260.10">
    <property type="entry name" value="DNA ligase, ATP-dependent, N-terminal domain"/>
    <property type="match status" value="1"/>
</dbReference>
<evidence type="ECO:0000256" key="17">
    <source>
        <dbReference type="ARBA" id="ARBA00031942"/>
    </source>
</evidence>
<dbReference type="OrthoDB" id="151490at2759"/>
<keyword evidence="14" id="KW-0234">DNA repair</keyword>
<dbReference type="GO" id="GO:0005958">
    <property type="term" value="C:DNA-dependent protein kinase-DNA ligase 4 complex"/>
    <property type="evidence" value="ECO:0007669"/>
    <property type="project" value="TreeGrafter"/>
</dbReference>
<keyword evidence="9" id="KW-0547">Nucleotide-binding</keyword>
<gene>
    <name evidence="22" type="primary">putative DNA ligase 4</name>
    <name evidence="22" type="ORF">CLUMA_CG018484</name>
</gene>
<dbReference type="Gene3D" id="3.30.470.30">
    <property type="entry name" value="DNA ligase/mRNA capping enzyme"/>
    <property type="match status" value="1"/>
</dbReference>
<comment type="subcellular location">
    <subcellularLocation>
        <location evidence="2">Nucleus</location>
    </subcellularLocation>
</comment>
<evidence type="ECO:0000256" key="9">
    <source>
        <dbReference type="ARBA" id="ARBA00022741"/>
    </source>
</evidence>
<dbReference type="GO" id="GO:0003677">
    <property type="term" value="F:DNA binding"/>
    <property type="evidence" value="ECO:0007669"/>
    <property type="project" value="InterPro"/>
</dbReference>
<dbReference type="Pfam" id="PF01068">
    <property type="entry name" value="DNA_ligase_A_M"/>
    <property type="match status" value="1"/>
</dbReference>
<dbReference type="NCBIfam" id="TIGR00574">
    <property type="entry name" value="dnl1"/>
    <property type="match status" value="1"/>
</dbReference>
<keyword evidence="6" id="KW-0436">Ligase</keyword>
<keyword evidence="7" id="KW-0479">Metal-binding</keyword>
<comment type="similarity">
    <text evidence="3 19">Belongs to the ATP-dependent DNA ligase family.</text>
</comment>
<proteinExistence type="inferred from homology"/>
<keyword evidence="13" id="KW-0233">DNA recombination</keyword>
<dbReference type="InterPro" id="IPR029710">
    <property type="entry name" value="LIG4"/>
</dbReference>
<evidence type="ECO:0000256" key="4">
    <source>
        <dbReference type="ARBA" id="ARBA00012727"/>
    </source>
</evidence>
<evidence type="ECO:0000256" key="18">
    <source>
        <dbReference type="ARBA" id="ARBA00034003"/>
    </source>
</evidence>
<dbReference type="InterPro" id="IPR001357">
    <property type="entry name" value="BRCT_dom"/>
</dbReference>
<evidence type="ECO:0000256" key="19">
    <source>
        <dbReference type="RuleBase" id="RU004196"/>
    </source>
</evidence>
<dbReference type="PROSITE" id="PS50172">
    <property type="entry name" value="BRCT"/>
    <property type="match status" value="1"/>
</dbReference>
<evidence type="ECO:0000256" key="3">
    <source>
        <dbReference type="ARBA" id="ARBA00007572"/>
    </source>
</evidence>
<dbReference type="Pfam" id="PF16589">
    <property type="entry name" value="BRCT_2"/>
    <property type="match status" value="1"/>
</dbReference>
<keyword evidence="15" id="KW-0539">Nucleus</keyword>
<evidence type="ECO:0000256" key="12">
    <source>
        <dbReference type="ARBA" id="ARBA00022842"/>
    </source>
</evidence>
<evidence type="ECO:0000256" key="2">
    <source>
        <dbReference type="ARBA" id="ARBA00004123"/>
    </source>
</evidence>
<keyword evidence="8" id="KW-0677">Repeat</keyword>
<evidence type="ECO:0000256" key="13">
    <source>
        <dbReference type="ARBA" id="ARBA00023172"/>
    </source>
</evidence>
<dbReference type="EMBL" id="CVRI01000064">
    <property type="protein sequence ID" value="CRL05442.1"/>
    <property type="molecule type" value="Genomic_DNA"/>
</dbReference>
<dbReference type="GO" id="GO:0003910">
    <property type="term" value="F:DNA ligase (ATP) activity"/>
    <property type="evidence" value="ECO:0007669"/>
    <property type="project" value="UniProtKB-EC"/>
</dbReference>
<dbReference type="PANTHER" id="PTHR45997:SF1">
    <property type="entry name" value="DNA LIGASE 4"/>
    <property type="match status" value="1"/>
</dbReference>
<evidence type="ECO:0000256" key="6">
    <source>
        <dbReference type="ARBA" id="ARBA00022598"/>
    </source>
</evidence>
<dbReference type="InterPro" id="IPR012309">
    <property type="entry name" value="DNA_ligase_ATP-dep_C"/>
</dbReference>
<evidence type="ECO:0000256" key="14">
    <source>
        <dbReference type="ARBA" id="ARBA00023204"/>
    </source>
</evidence>
<dbReference type="InterPro" id="IPR044125">
    <property type="entry name" value="Adenylation_DNA_ligase_IV"/>
</dbReference>
<protein>
    <recommendedName>
        <fullName evidence="5">DNA ligase 4</fullName>
        <ecNumber evidence="4">6.5.1.1</ecNumber>
    </recommendedName>
    <alternativeName>
        <fullName evidence="17">DNA ligase IV</fullName>
    </alternativeName>
    <alternativeName>
        <fullName evidence="16">Polydeoxyribonucleotide synthase [ATP] 4</fullName>
    </alternativeName>
</protein>
<dbReference type="Pfam" id="PF04679">
    <property type="entry name" value="DNA_ligase_A_C"/>
    <property type="match status" value="1"/>
</dbReference>
<evidence type="ECO:0000256" key="5">
    <source>
        <dbReference type="ARBA" id="ARBA00022073"/>
    </source>
</evidence>
<dbReference type="InterPro" id="IPR012310">
    <property type="entry name" value="DNA_ligase_ATP-dep_cent"/>
</dbReference>
<evidence type="ECO:0000256" key="8">
    <source>
        <dbReference type="ARBA" id="ARBA00022737"/>
    </source>
</evidence>
<keyword evidence="23" id="KW-1185">Reference proteome</keyword>
<sequence length="908" mass="105835">MQQKTTSFKNIIESMAFTQELKFSDLTKLLEAVSNTKAVKKRDSYMKEYFDKILKFKADYVKKNPQADSSLFPVIRLILSQEEKERSYGLQEKSLRQLYIKALNLHKTSADAIKITNCSDDRLPNIVNDIMKMRTSDGTLSIHEVDRTLSLFSDNQKLSFQENELRRLILQSNAIDQKWLCKMILKKMNLQLGTTKVLKFFHPKGHELFLKYNHLSRVVELIESGKSEEAMIDVTEVFRPIRSMLCQRFTSSLNKDFLRKEIYQETKMDGERFQLHMKNGEYRYYSRNSHEFSEGFNTFLTPLIKFSTVVHSIILDGEMLVYDTQQSRYFTKGETPVDVKNIKDKSSKFRPCFCAFDILLYNDKSYMNRPYTERCQLLQQLFEDRIGVMVKTKPIRIRDVDHMLDLFNAAVEEQEEGIVLKDAQSIYKPGDRQGGWYKVKADYFDGDVVKEFDCVIIGGFYENLNSRNFIHKYLVGAVEKIDEDCMNVFAVGEVSQGVTAQERIKINESLKPHLVEHLGESEVSFNRGKIFFGKKKPHCWIPPDKSIVLECKASELVRTSEQYTSYTFRFPRITNIRRDKLWEESDTLKQFQEMCQENDGRVKKIVMRNVNKDDLIAAPQKKRRTLRSNREIIEGFCRNSEDDEMEVIDNVFDGKEFCVMTTTPKLPSLKQMKKIIKQHGGNITEFPRKGKTFAIIAGSLTRNVNAYMKDKCYNVIDAKWLVNNFGEKGEKTLKDMPSIRPLLDLHFATDEMKESLRNIYDDYGDSYNEEIKTVDELKLLLESMKSENIENDLSEMNFKDLDKEFESFGLKNNFFRNMSAGFFASDNDNVLFHSAKSIFKFRGGNISSFDTENELKIIFIDKDEGIKKIKENISKHLSHGTVLVDYRWILNSNDVGKLLDKYRNKING</sequence>
<dbReference type="AlphaFoldDB" id="A0A1J1J0F5"/>
<dbReference type="GO" id="GO:0032807">
    <property type="term" value="C:DNA ligase IV complex"/>
    <property type="evidence" value="ECO:0007669"/>
    <property type="project" value="TreeGrafter"/>
</dbReference>
<dbReference type="SUPFAM" id="SSF56091">
    <property type="entry name" value="DNA ligase/mRNA capping enzyme, catalytic domain"/>
    <property type="match status" value="1"/>
</dbReference>
<evidence type="ECO:0000256" key="7">
    <source>
        <dbReference type="ARBA" id="ARBA00022723"/>
    </source>
</evidence>
<comment type="catalytic activity">
    <reaction evidence="18">
        <text>ATP + (deoxyribonucleotide)n-3'-hydroxyl + 5'-phospho-(deoxyribonucleotide)m = (deoxyribonucleotide)n+m + AMP + diphosphate.</text>
        <dbReference type="EC" id="6.5.1.1"/>
    </reaction>
</comment>
<dbReference type="InterPro" id="IPR000977">
    <property type="entry name" value="DNA_ligase_ATP-dep"/>
</dbReference>
<dbReference type="GO" id="GO:0046872">
    <property type="term" value="F:metal ion binding"/>
    <property type="evidence" value="ECO:0007669"/>
    <property type="project" value="UniProtKB-KW"/>
</dbReference>
<dbReference type="GO" id="GO:0005524">
    <property type="term" value="F:ATP binding"/>
    <property type="evidence" value="ECO:0007669"/>
    <property type="project" value="UniProtKB-KW"/>
</dbReference>
<dbReference type="InterPro" id="IPR036420">
    <property type="entry name" value="BRCT_dom_sf"/>
</dbReference>
<dbReference type="GO" id="GO:0006310">
    <property type="term" value="P:DNA recombination"/>
    <property type="evidence" value="ECO:0007669"/>
    <property type="project" value="UniProtKB-KW"/>
</dbReference>
<evidence type="ECO:0000256" key="11">
    <source>
        <dbReference type="ARBA" id="ARBA00022840"/>
    </source>
</evidence>
<dbReference type="InterPro" id="IPR036599">
    <property type="entry name" value="DNA_ligase_N_sf"/>
</dbReference>
<evidence type="ECO:0000259" key="21">
    <source>
        <dbReference type="PROSITE" id="PS50172"/>
    </source>
</evidence>
<dbReference type="GO" id="GO:0071897">
    <property type="term" value="P:DNA biosynthetic process"/>
    <property type="evidence" value="ECO:0007669"/>
    <property type="project" value="InterPro"/>
</dbReference>
<dbReference type="PROSITE" id="PS50160">
    <property type="entry name" value="DNA_LIGASE_A3"/>
    <property type="match status" value="1"/>
</dbReference>
<reference evidence="22 23" key="1">
    <citation type="submission" date="2015-04" db="EMBL/GenBank/DDBJ databases">
        <authorList>
            <person name="Syromyatnikov M.Y."/>
            <person name="Popov V.N."/>
        </authorList>
    </citation>
    <scope>NUCLEOTIDE SEQUENCE [LARGE SCALE GENOMIC DNA]</scope>
</reference>
<evidence type="ECO:0000256" key="1">
    <source>
        <dbReference type="ARBA" id="ARBA00001946"/>
    </source>
</evidence>
<dbReference type="PANTHER" id="PTHR45997">
    <property type="entry name" value="DNA LIGASE 4"/>
    <property type="match status" value="1"/>
</dbReference>
<dbReference type="SUPFAM" id="SSF52113">
    <property type="entry name" value="BRCT domain"/>
    <property type="match status" value="1"/>
</dbReference>
<dbReference type="EC" id="6.5.1.1" evidence="4"/>
<comment type="cofactor">
    <cofactor evidence="1">
        <name>Mg(2+)</name>
        <dbReference type="ChEBI" id="CHEBI:18420"/>
    </cofactor>
</comment>
<name>A0A1J1J0F5_9DIPT</name>
<evidence type="ECO:0000313" key="22">
    <source>
        <dbReference type="EMBL" id="CRL05442.1"/>
    </source>
</evidence>
<dbReference type="STRING" id="568069.A0A1J1J0F5"/>
<accession>A0A1J1J0F5</accession>
<keyword evidence="12" id="KW-0460">Magnesium</keyword>